<dbReference type="OrthoDB" id="9808367at2"/>
<evidence type="ECO:0000256" key="4">
    <source>
        <dbReference type="ARBA" id="ARBA00022801"/>
    </source>
</evidence>
<dbReference type="Gene3D" id="3.40.800.20">
    <property type="entry name" value="Histone deacetylase domain"/>
    <property type="match status" value="1"/>
</dbReference>
<dbReference type="InterPro" id="IPR023801">
    <property type="entry name" value="His_deacetylse_dom"/>
</dbReference>
<dbReference type="SUPFAM" id="SSF52768">
    <property type="entry name" value="Arginase/deacetylase"/>
    <property type="match status" value="1"/>
</dbReference>
<dbReference type="PRINTS" id="PR01270">
    <property type="entry name" value="HDASUPER"/>
</dbReference>
<dbReference type="InterPro" id="IPR023696">
    <property type="entry name" value="Ureohydrolase_dom_sf"/>
</dbReference>
<keyword evidence="4 7" id="KW-0378">Hydrolase</keyword>
<reference evidence="7 8" key="1">
    <citation type="submission" date="2017-03" db="EMBL/GenBank/DDBJ databases">
        <authorList>
            <person name="Afonso C.L."/>
            <person name="Miller P.J."/>
            <person name="Scott M.A."/>
            <person name="Spackman E."/>
            <person name="Goraichik I."/>
            <person name="Dimitrov K.M."/>
            <person name="Suarez D.L."/>
            <person name="Swayne D.E."/>
        </authorList>
    </citation>
    <scope>NUCLEOTIDE SEQUENCE [LARGE SCALE GENOMIC DNA]</scope>
    <source>
        <strain evidence="7 8">CECT 7691</strain>
    </source>
</reference>
<evidence type="ECO:0000256" key="1">
    <source>
        <dbReference type="ARBA" id="ARBA00001947"/>
    </source>
</evidence>
<organism evidence="7 8">
    <name type="scientific">Oceanibacterium hippocampi</name>
    <dbReference type="NCBI Taxonomy" id="745714"/>
    <lineage>
        <taxon>Bacteria</taxon>
        <taxon>Pseudomonadati</taxon>
        <taxon>Pseudomonadota</taxon>
        <taxon>Alphaproteobacteria</taxon>
        <taxon>Sneathiellales</taxon>
        <taxon>Sneathiellaceae</taxon>
        <taxon>Oceanibacterium</taxon>
    </lineage>
</organism>
<evidence type="ECO:0000259" key="6">
    <source>
        <dbReference type="Pfam" id="PF00850"/>
    </source>
</evidence>
<accession>A0A1Y5R8Q5</accession>
<keyword evidence="5" id="KW-0862">Zinc</keyword>
<name>A0A1Y5R8Q5_9PROT</name>
<dbReference type="PANTHER" id="PTHR10625">
    <property type="entry name" value="HISTONE DEACETYLASE HDAC1-RELATED"/>
    <property type="match status" value="1"/>
</dbReference>
<comment type="similarity">
    <text evidence="2">Belongs to the histone deacetylase family.</text>
</comment>
<evidence type="ECO:0000256" key="3">
    <source>
        <dbReference type="ARBA" id="ARBA00022723"/>
    </source>
</evidence>
<evidence type="ECO:0000256" key="5">
    <source>
        <dbReference type="ARBA" id="ARBA00022833"/>
    </source>
</evidence>
<gene>
    <name evidence="7" type="primary">aphA_1</name>
    <name evidence="7" type="ORF">OCH7691_00057</name>
</gene>
<keyword evidence="3" id="KW-0479">Metal-binding</keyword>
<dbReference type="GO" id="GO:0004407">
    <property type="term" value="F:histone deacetylase activity"/>
    <property type="evidence" value="ECO:0007669"/>
    <property type="project" value="TreeGrafter"/>
</dbReference>
<dbReference type="GO" id="GO:0040029">
    <property type="term" value="P:epigenetic regulation of gene expression"/>
    <property type="evidence" value="ECO:0007669"/>
    <property type="project" value="TreeGrafter"/>
</dbReference>
<sequence>MLTYYSDDHRLQDGKAELIDGRLEPCHEAPVRADIVLRHVRAAGLGEIVAPGDHGLAPIARIHAANYLGFLQTAWPKWVAEHGDYDALPLNWAVRGMRSVEPDSIDGKLSYFSFDAGTPLTAGTWQAVYASAQVALGGAAAVGGGERMAFALCRPPGHHAAGDYFGGYCFLNNAAIAAQAFRDGGAERVAVLDVDYHHGNGTQTIFDDRSDVFFASIHADPRQEYPFFLGHADETGSGAGEGATANYPLPWGTAWGGYEQALEQAVGRIGTFGAEALVISLGVDSFKDDPISRFRLEHEDFLHIGAAIAGIGLPTLIVMEGGYAVDALGVNVVNVLKGYLDAA</sequence>
<protein>
    <submittedName>
        <fullName evidence="7">Acetylpolyamine aminohydrolase</fullName>
    </submittedName>
</protein>
<keyword evidence="8" id="KW-1185">Reference proteome</keyword>
<dbReference type="InParanoid" id="A0A1Y5R8Q5"/>
<evidence type="ECO:0000256" key="2">
    <source>
        <dbReference type="ARBA" id="ARBA00005947"/>
    </source>
</evidence>
<dbReference type="PANTHER" id="PTHR10625:SF17">
    <property type="entry name" value="HISTONE DEACETYLASE 8"/>
    <property type="match status" value="1"/>
</dbReference>
<comment type="cofactor">
    <cofactor evidence="1">
        <name>Zn(2+)</name>
        <dbReference type="ChEBI" id="CHEBI:29105"/>
    </cofactor>
</comment>
<dbReference type="InterPro" id="IPR000286">
    <property type="entry name" value="HDACs"/>
</dbReference>
<dbReference type="EMBL" id="FWFR01000001">
    <property type="protein sequence ID" value="SLN10654.1"/>
    <property type="molecule type" value="Genomic_DNA"/>
</dbReference>
<evidence type="ECO:0000313" key="7">
    <source>
        <dbReference type="EMBL" id="SLN10654.1"/>
    </source>
</evidence>
<dbReference type="Pfam" id="PF00850">
    <property type="entry name" value="Hist_deacetyl"/>
    <property type="match status" value="1"/>
</dbReference>
<dbReference type="CDD" id="cd10001">
    <property type="entry name" value="HDAC_classII_APAH"/>
    <property type="match status" value="1"/>
</dbReference>
<dbReference type="InterPro" id="IPR037138">
    <property type="entry name" value="His_deacetylse_dom_sf"/>
</dbReference>
<proteinExistence type="inferred from homology"/>
<feature type="domain" description="Histone deacetylase" evidence="6">
    <location>
        <begin position="28"/>
        <end position="337"/>
    </location>
</feature>
<dbReference type="AlphaFoldDB" id="A0A1Y5R8Q5"/>
<dbReference type="GO" id="GO:0016787">
    <property type="term" value="F:hydrolase activity"/>
    <property type="evidence" value="ECO:0007669"/>
    <property type="project" value="UniProtKB-KW"/>
</dbReference>
<dbReference type="RefSeq" id="WP_085881436.1">
    <property type="nucleotide sequence ID" value="NZ_FWFR01000001.1"/>
</dbReference>
<dbReference type="GO" id="GO:0046872">
    <property type="term" value="F:metal ion binding"/>
    <property type="evidence" value="ECO:0007669"/>
    <property type="project" value="UniProtKB-KW"/>
</dbReference>
<dbReference type="Proteomes" id="UP000193200">
    <property type="component" value="Unassembled WGS sequence"/>
</dbReference>
<evidence type="ECO:0000313" key="8">
    <source>
        <dbReference type="Proteomes" id="UP000193200"/>
    </source>
</evidence>